<sequence>MEATSLNHFLSGVIAAPKGGRLAEDSAFRRYRAHVRTTATIGGNTDARNAFIRYEVGRSSGKRGQLLAAPPDDSRRIEASYPTNAVLAEDFLGLAKKYSNFSAQFQFSSLAAVAERLAKGLAVHATVADVDSVALRGGAPLIVAGLGTYDGPINSLISSVFIPRLVNNVLTGDVFSVLANAIAGEGASIATDIAEIDPSTRQPVIPEVDGDGFAKAATEALRIVGANMAQSDQGLLFSLAVTRGIHSVVSWLPTAMKAALLGICCVWTFQCPFVGFITGSKLHGPPSLLSTVSRSVLLCRCHCTDPAAAVAPSDPGENYNGEWFPTFYSGTKGGDPTVRPGGDCPGNSETSGRIRSQLLADCEKFFRNYIPALGRIFGLTGSPNLAVTVAVGMSRFLHADPRHLRYASVAPWYWIEPTSLLPSDFLGSVAEMNGSGSFGGKDSTKTKLAWEDIELAGDRDTTFSAYRAKFLSPRRAWFMAHWNGHPDNGLGCIRLRQADPNGFIHPGRGTSGADLRDRLEDDAPISDYLWDRGQSPFCAPGELLNLGSTIGFLVRHVTFDDDGIPTTEHVPTSREFLDTTVTIEVGRPLSISIGKSNCPDSKARRARTRATIELGAASRRARAFGSAAVAEMPTLSTAPRALTFAPSRLMVKDTGGGAGSSRHGADSGGSGADDAARKADGVPVRATAHNQPVRFPTLANPTGPTRSSAAPAAAARDQSAGGPSVDIVRSGGDAASEVGSDVAPAPAPGVESGVVSSSVAAPTNEGRNDV</sequence>
<feature type="compositionally biased region" description="Low complexity" evidence="1">
    <location>
        <begin position="748"/>
        <end position="762"/>
    </location>
</feature>
<proteinExistence type="predicted"/>
<dbReference type="Pfam" id="PF05518">
    <property type="entry name" value="Totivirus_coat"/>
    <property type="match status" value="1"/>
</dbReference>
<dbReference type="GO" id="GO:0019028">
    <property type="term" value="C:viral capsid"/>
    <property type="evidence" value="ECO:0007669"/>
    <property type="project" value="UniProtKB-KW"/>
</dbReference>
<feature type="compositionally biased region" description="Low complexity" evidence="1">
    <location>
        <begin position="701"/>
        <end position="723"/>
    </location>
</feature>
<accession>Q6Q425</accession>
<evidence type="ECO:0000256" key="1">
    <source>
        <dbReference type="SAM" id="MobiDB-lite"/>
    </source>
</evidence>
<dbReference type="Proteomes" id="UP000203798">
    <property type="component" value="Segment"/>
</dbReference>
<protein>
    <submittedName>
        <fullName evidence="2">Coat protein</fullName>
    </submittedName>
</protein>
<dbReference type="KEGG" id="vg:2943475"/>
<keyword evidence="3" id="KW-1185">Reference proteome</keyword>
<dbReference type="InterPro" id="IPR008871">
    <property type="entry name" value="Totivirus_coat"/>
</dbReference>
<dbReference type="EMBL" id="AY561500">
    <property type="protein sequence ID" value="AAS68035.1"/>
    <property type="molecule type" value="Genomic_RNA"/>
</dbReference>
<keyword evidence="2" id="KW-0946">Virion</keyword>
<organism evidence="2 3">
    <name type="scientific">Chalara elegans RNA Virus 1</name>
    <dbReference type="NCBI Taxonomy" id="267285"/>
    <lineage>
        <taxon>Viruses</taxon>
        <taxon>Riboviria</taxon>
        <taxon>Orthornavirae</taxon>
        <taxon>Duplornaviricota</taxon>
        <taxon>Chrymotiviricetes</taxon>
        <taxon>Ghabrivirales</taxon>
        <taxon>Alphatotivirineae</taxon>
        <taxon>Pseudototiviridae</taxon>
        <taxon>Victorivirus</taxon>
        <taxon>Victorivirus ni</taxon>
    </lineage>
</organism>
<dbReference type="GeneID" id="2943475"/>
<keyword evidence="2" id="KW-0167">Capsid protein</keyword>
<evidence type="ECO:0000313" key="2">
    <source>
        <dbReference type="EMBL" id="AAS68035.1"/>
    </source>
</evidence>
<evidence type="ECO:0000313" key="3">
    <source>
        <dbReference type="Proteomes" id="UP000203798"/>
    </source>
</evidence>
<feature type="region of interest" description="Disordered" evidence="1">
    <location>
        <begin position="653"/>
        <end position="770"/>
    </location>
</feature>
<dbReference type="RefSeq" id="YP_024727.1">
    <property type="nucleotide sequence ID" value="NC_005883.1"/>
</dbReference>
<dbReference type="OrthoDB" id="2774at10239"/>
<reference evidence="2 3" key="1">
    <citation type="journal article" date="2005" name="Virus Res.">
        <title>Co-infection by two distinct totivirus-like double-stranded RNA elements in Chalara elegans (Thielaviopsis basicola).</title>
        <authorList>
            <person name="Park Y."/>
            <person name="James D."/>
            <person name="Punja Z.K."/>
        </authorList>
    </citation>
    <scope>NUCLEOTIDE SEQUENCE [LARGE SCALE GENOMIC DNA]</scope>
</reference>
<name>Q6Q425_9VIRU</name>